<evidence type="ECO:0000313" key="2">
    <source>
        <dbReference type="Proteomes" id="UP000331127"/>
    </source>
</evidence>
<dbReference type="Proteomes" id="UP000331127">
    <property type="component" value="Unassembled WGS sequence"/>
</dbReference>
<comment type="caution">
    <text evidence="1">The sequence shown here is derived from an EMBL/GenBank/DDBJ whole genome shotgun (WGS) entry which is preliminary data.</text>
</comment>
<dbReference type="EMBL" id="BLAE01000001">
    <property type="protein sequence ID" value="GES06406.1"/>
    <property type="molecule type" value="Genomic_DNA"/>
</dbReference>
<keyword evidence="2" id="KW-1185">Reference proteome</keyword>
<name>A0A5M3WC32_9ACTN</name>
<gene>
    <name evidence="1" type="ORF">Amac_000010</name>
</gene>
<dbReference type="AlphaFoldDB" id="A0A5M3WC32"/>
<protein>
    <submittedName>
        <fullName evidence="1">Uncharacterized protein</fullName>
    </submittedName>
</protein>
<organism evidence="1 2">
    <name type="scientific">Acrocarpospora macrocephala</name>
    <dbReference type="NCBI Taxonomy" id="150177"/>
    <lineage>
        <taxon>Bacteria</taxon>
        <taxon>Bacillati</taxon>
        <taxon>Actinomycetota</taxon>
        <taxon>Actinomycetes</taxon>
        <taxon>Streptosporangiales</taxon>
        <taxon>Streptosporangiaceae</taxon>
        <taxon>Acrocarpospora</taxon>
    </lineage>
</organism>
<evidence type="ECO:0000313" key="1">
    <source>
        <dbReference type="EMBL" id="GES06406.1"/>
    </source>
</evidence>
<reference evidence="1 2" key="1">
    <citation type="submission" date="2019-10" db="EMBL/GenBank/DDBJ databases">
        <title>Whole genome shotgun sequence of Acrocarpospora macrocephala NBRC 16266.</title>
        <authorList>
            <person name="Ichikawa N."/>
            <person name="Kimura A."/>
            <person name="Kitahashi Y."/>
            <person name="Komaki H."/>
            <person name="Oguchi A."/>
        </authorList>
    </citation>
    <scope>NUCLEOTIDE SEQUENCE [LARGE SCALE GENOMIC DNA]</scope>
    <source>
        <strain evidence="1 2">NBRC 16266</strain>
    </source>
</reference>
<accession>A0A5M3WC32</accession>
<proteinExistence type="predicted"/>
<sequence length="164" mass="18873">MTGALGIHNLAVMPRCDEEDLLRDGFERVHIELDWWDGPREGLADVDGKVHYFQAVWDDDQDDYGDEYYVWPASSPAVAMEREAQTIFLEWLTRYKSATASIETHPGHGGVDARYDELKTRLLPFRAKPNDAIRMTAEWRALDRRFHNNAAGPSYTVKWCRSGQ</sequence>